<dbReference type="AlphaFoldDB" id="A0A7R9AGQ3"/>
<dbReference type="InterPro" id="IPR020846">
    <property type="entry name" value="MFS_dom"/>
</dbReference>
<feature type="transmembrane region" description="Helical" evidence="5">
    <location>
        <begin position="375"/>
        <end position="394"/>
    </location>
</feature>
<organism evidence="7">
    <name type="scientific">Darwinula stevensoni</name>
    <dbReference type="NCBI Taxonomy" id="69355"/>
    <lineage>
        <taxon>Eukaryota</taxon>
        <taxon>Metazoa</taxon>
        <taxon>Ecdysozoa</taxon>
        <taxon>Arthropoda</taxon>
        <taxon>Crustacea</taxon>
        <taxon>Oligostraca</taxon>
        <taxon>Ostracoda</taxon>
        <taxon>Podocopa</taxon>
        <taxon>Podocopida</taxon>
        <taxon>Darwinulocopina</taxon>
        <taxon>Darwinuloidea</taxon>
        <taxon>Darwinulidae</taxon>
        <taxon>Darwinula</taxon>
    </lineage>
</organism>
<feature type="transmembrane region" description="Helical" evidence="5">
    <location>
        <begin position="195"/>
        <end position="216"/>
    </location>
</feature>
<dbReference type="PROSITE" id="PS50850">
    <property type="entry name" value="MFS"/>
    <property type="match status" value="1"/>
</dbReference>
<evidence type="ECO:0000259" key="6">
    <source>
        <dbReference type="PROSITE" id="PS50850"/>
    </source>
</evidence>
<feature type="domain" description="Major facilitator superfamily (MFS) profile" evidence="6">
    <location>
        <begin position="31"/>
        <end position="488"/>
    </location>
</feature>
<evidence type="ECO:0000256" key="4">
    <source>
        <dbReference type="ARBA" id="ARBA00023136"/>
    </source>
</evidence>
<dbReference type="GO" id="GO:0022857">
    <property type="term" value="F:transmembrane transporter activity"/>
    <property type="evidence" value="ECO:0007669"/>
    <property type="project" value="InterPro"/>
</dbReference>
<dbReference type="OrthoDB" id="6432183at2759"/>
<dbReference type="EMBL" id="LR906779">
    <property type="protein sequence ID" value="CAD7253968.1"/>
    <property type="molecule type" value="Genomic_DNA"/>
</dbReference>
<dbReference type="Proteomes" id="UP000677054">
    <property type="component" value="Unassembled WGS sequence"/>
</dbReference>
<comment type="subcellular location">
    <subcellularLocation>
        <location evidence="1">Membrane</location>
        <topology evidence="1">Multi-pass membrane protein</topology>
    </subcellularLocation>
</comment>
<evidence type="ECO:0000313" key="8">
    <source>
        <dbReference type="Proteomes" id="UP000677054"/>
    </source>
</evidence>
<dbReference type="PANTHER" id="PTHR23510:SF16">
    <property type="entry name" value="MAJOR FACILITATOR SUPERFAMILY (MFS) PROFILE DOMAIN-CONTAINING PROTEIN"/>
    <property type="match status" value="1"/>
</dbReference>
<dbReference type="EMBL" id="CAJPEV010007262">
    <property type="protein sequence ID" value="CAG0904670.1"/>
    <property type="molecule type" value="Genomic_DNA"/>
</dbReference>
<accession>A0A7R9AGQ3</accession>
<evidence type="ECO:0000256" key="5">
    <source>
        <dbReference type="SAM" id="Phobius"/>
    </source>
</evidence>
<keyword evidence="2 5" id="KW-0812">Transmembrane</keyword>
<feature type="transmembrane region" description="Helical" evidence="5">
    <location>
        <begin position="100"/>
        <end position="119"/>
    </location>
</feature>
<sequence>MKCRRGSEMPESLPLLVERAAKNFYRRRLVTVVIGLVVAFAVGSENAIILPTAWKYLQSLGSRDETDFGILISAFNVGGLISSVFFGWLVDRRMDLCKRIVFVGAMIQIPGNVMYFLGIHKWFVISARFICGLGSGIIAVILAELARATSNEERTKYLTLGFGCRQLGLLFGPAYNFGLHDIHTHFGDVSVDEGSLPGLIFAIFWALALVAIFAGYENIGKLHHSLQMLQEYAKESESIKYGTFSSIPATSDRHPVASTAAREPEVRVLPLPSSTPYRNKFQREIPYDRLDDVVHSSFLDLLTDTTVVILFMQITFFFGQYMVETIIPPTMQDSFGLGNQENSLFYLLIGCEAILSFVFVILVRKRLLDRTVIMIGNVLIVIGLVSLMLTTWVQTSHPDYAFPFFISSCTFVFLGVPMASVSSVALASKTVGPESQGKMQALRRVASSVGLILGPLWAGAFVFDRFVLCGVTIIMFLIQIFLFVLSYARMIPK</sequence>
<feature type="transmembrane region" description="Helical" evidence="5">
    <location>
        <begin position="343"/>
        <end position="363"/>
    </location>
</feature>
<proteinExistence type="predicted"/>
<dbReference type="InterPro" id="IPR051068">
    <property type="entry name" value="MFS_Domain-Containing_Protein"/>
</dbReference>
<feature type="transmembrane region" description="Helical" evidence="5">
    <location>
        <begin position="125"/>
        <end position="145"/>
    </location>
</feature>
<feature type="transmembrane region" description="Helical" evidence="5">
    <location>
        <begin position="68"/>
        <end position="88"/>
    </location>
</feature>
<evidence type="ECO:0000256" key="2">
    <source>
        <dbReference type="ARBA" id="ARBA00022692"/>
    </source>
</evidence>
<keyword evidence="8" id="KW-1185">Reference proteome</keyword>
<dbReference type="PANTHER" id="PTHR23510">
    <property type="entry name" value="INNER MEMBRANE TRANSPORT PROTEIN YAJR"/>
    <property type="match status" value="1"/>
</dbReference>
<feature type="transmembrane region" description="Helical" evidence="5">
    <location>
        <begin position="441"/>
        <end position="459"/>
    </location>
</feature>
<dbReference type="GO" id="GO:0016020">
    <property type="term" value="C:membrane"/>
    <property type="evidence" value="ECO:0007669"/>
    <property type="project" value="UniProtKB-SubCell"/>
</dbReference>
<dbReference type="InterPro" id="IPR036259">
    <property type="entry name" value="MFS_trans_sf"/>
</dbReference>
<dbReference type="Pfam" id="PF07690">
    <property type="entry name" value="MFS_1"/>
    <property type="match status" value="2"/>
</dbReference>
<protein>
    <recommendedName>
        <fullName evidence="6">Major facilitator superfamily (MFS) profile domain-containing protein</fullName>
    </recommendedName>
</protein>
<feature type="transmembrane region" description="Helical" evidence="5">
    <location>
        <begin position="157"/>
        <end position="175"/>
    </location>
</feature>
<reference evidence="7" key="1">
    <citation type="submission" date="2020-11" db="EMBL/GenBank/DDBJ databases">
        <authorList>
            <person name="Tran Van P."/>
        </authorList>
    </citation>
    <scope>NUCLEOTIDE SEQUENCE</scope>
</reference>
<dbReference type="SUPFAM" id="SSF103473">
    <property type="entry name" value="MFS general substrate transporter"/>
    <property type="match status" value="1"/>
</dbReference>
<dbReference type="InterPro" id="IPR011701">
    <property type="entry name" value="MFS"/>
</dbReference>
<evidence type="ECO:0000256" key="3">
    <source>
        <dbReference type="ARBA" id="ARBA00022989"/>
    </source>
</evidence>
<dbReference type="Gene3D" id="1.20.1250.20">
    <property type="entry name" value="MFS general substrate transporter like domains"/>
    <property type="match status" value="1"/>
</dbReference>
<evidence type="ECO:0000313" key="7">
    <source>
        <dbReference type="EMBL" id="CAD7253968.1"/>
    </source>
</evidence>
<keyword evidence="4 5" id="KW-0472">Membrane</keyword>
<feature type="transmembrane region" description="Helical" evidence="5">
    <location>
        <begin position="465"/>
        <end position="488"/>
    </location>
</feature>
<gene>
    <name evidence="7" type="ORF">DSTB1V02_LOCUS13714</name>
</gene>
<feature type="transmembrane region" description="Helical" evidence="5">
    <location>
        <begin position="400"/>
        <end position="421"/>
    </location>
</feature>
<evidence type="ECO:0000256" key="1">
    <source>
        <dbReference type="ARBA" id="ARBA00004141"/>
    </source>
</evidence>
<feature type="transmembrane region" description="Helical" evidence="5">
    <location>
        <begin position="298"/>
        <end position="323"/>
    </location>
</feature>
<name>A0A7R9AGQ3_9CRUS</name>
<feature type="transmembrane region" description="Helical" evidence="5">
    <location>
        <begin position="29"/>
        <end position="48"/>
    </location>
</feature>
<keyword evidence="3 5" id="KW-1133">Transmembrane helix</keyword>